<dbReference type="InterPro" id="IPR023346">
    <property type="entry name" value="Lysozyme-like_dom_sf"/>
</dbReference>
<dbReference type="Pfam" id="PF01464">
    <property type="entry name" value="SLT"/>
    <property type="match status" value="1"/>
</dbReference>
<keyword evidence="4" id="KW-1185">Reference proteome</keyword>
<evidence type="ECO:0000256" key="1">
    <source>
        <dbReference type="ARBA" id="ARBA00007734"/>
    </source>
</evidence>
<feature type="domain" description="Transglycosylase SLT" evidence="2">
    <location>
        <begin position="82"/>
        <end position="189"/>
    </location>
</feature>
<dbReference type="AlphaFoldDB" id="A0A6I2M3S6"/>
<proteinExistence type="inferred from homology"/>
<dbReference type="Proteomes" id="UP000441585">
    <property type="component" value="Unassembled WGS sequence"/>
</dbReference>
<protein>
    <submittedName>
        <fullName evidence="3">Transglycosylase SLT domain-containing protein</fullName>
    </submittedName>
</protein>
<dbReference type="Gene3D" id="1.10.530.10">
    <property type="match status" value="1"/>
</dbReference>
<evidence type="ECO:0000259" key="2">
    <source>
        <dbReference type="Pfam" id="PF01464"/>
    </source>
</evidence>
<dbReference type="CDD" id="cd00254">
    <property type="entry name" value="LT-like"/>
    <property type="match status" value="1"/>
</dbReference>
<evidence type="ECO:0000313" key="4">
    <source>
        <dbReference type="Proteomes" id="UP000441585"/>
    </source>
</evidence>
<dbReference type="GO" id="GO:0008933">
    <property type="term" value="F:peptidoglycan lytic transglycosylase activity"/>
    <property type="evidence" value="ECO:0007669"/>
    <property type="project" value="InterPro"/>
</dbReference>
<evidence type="ECO:0000313" key="3">
    <source>
        <dbReference type="EMBL" id="MRX52755.1"/>
    </source>
</evidence>
<dbReference type="GO" id="GO:0016020">
    <property type="term" value="C:membrane"/>
    <property type="evidence" value="ECO:0007669"/>
    <property type="project" value="InterPro"/>
</dbReference>
<comment type="similarity">
    <text evidence="1">Belongs to the transglycosylase Slt family.</text>
</comment>
<organism evidence="3 4">
    <name type="scientific">Metabacillus idriensis</name>
    <dbReference type="NCBI Taxonomy" id="324768"/>
    <lineage>
        <taxon>Bacteria</taxon>
        <taxon>Bacillati</taxon>
        <taxon>Bacillota</taxon>
        <taxon>Bacilli</taxon>
        <taxon>Bacillales</taxon>
        <taxon>Bacillaceae</taxon>
        <taxon>Metabacillus</taxon>
    </lineage>
</organism>
<dbReference type="SUPFAM" id="SSF53955">
    <property type="entry name" value="Lysozyme-like"/>
    <property type="match status" value="1"/>
</dbReference>
<dbReference type="EMBL" id="WKKF01000001">
    <property type="protein sequence ID" value="MRX52755.1"/>
    <property type="molecule type" value="Genomic_DNA"/>
</dbReference>
<dbReference type="GO" id="GO:0000270">
    <property type="term" value="P:peptidoglycan metabolic process"/>
    <property type="evidence" value="ECO:0007669"/>
    <property type="project" value="InterPro"/>
</dbReference>
<comment type="caution">
    <text evidence="3">The sequence shown here is derived from an EMBL/GenBank/DDBJ whole genome shotgun (WGS) entry which is preliminary data.</text>
</comment>
<dbReference type="PROSITE" id="PS00922">
    <property type="entry name" value="TRANSGLYCOSYLASE"/>
    <property type="match status" value="1"/>
</dbReference>
<sequence>MKAMMQLQALRSLSQTDKNEDAESSSVSMFKEIFQSYVDGQTDDALPPIKQAAVPLSMPPANVNVRITSSGVRDSKEIDSIISEMAAKYSVDEKLIRAVISQESSFNPNARSAAGAAGLMQLMPKTAQSLGVMDSFDPAQNIEGGTKYLKQMLTKYNGEIPLALAAYNAGPGNVDKYGGIPPFKETQNYVEKITASYFA</sequence>
<reference evidence="3 4" key="1">
    <citation type="submission" date="2019-11" db="EMBL/GenBank/DDBJ databases">
        <title>Bacillus idriensis genome.</title>
        <authorList>
            <person name="Konopka E.N."/>
            <person name="Newman J.D."/>
        </authorList>
    </citation>
    <scope>NUCLEOTIDE SEQUENCE [LARGE SCALE GENOMIC DNA]</scope>
    <source>
        <strain evidence="3 4">DSM 19097</strain>
    </source>
</reference>
<dbReference type="InterPro" id="IPR008258">
    <property type="entry name" value="Transglycosylase_SLT_dom_1"/>
</dbReference>
<name>A0A6I2M3S6_9BACI</name>
<accession>A0A6I2M3S6</accession>
<dbReference type="InterPro" id="IPR000189">
    <property type="entry name" value="Transglyc_AS"/>
</dbReference>
<dbReference type="PANTHER" id="PTHR37423:SF2">
    <property type="entry name" value="MEMBRANE-BOUND LYTIC MUREIN TRANSGLYCOSYLASE C"/>
    <property type="match status" value="1"/>
</dbReference>
<dbReference type="PANTHER" id="PTHR37423">
    <property type="entry name" value="SOLUBLE LYTIC MUREIN TRANSGLYCOSYLASE-RELATED"/>
    <property type="match status" value="1"/>
</dbReference>
<gene>
    <name evidence="3" type="ORF">GJU41_02115</name>
</gene>